<evidence type="ECO:0008006" key="3">
    <source>
        <dbReference type="Google" id="ProtNLM"/>
    </source>
</evidence>
<evidence type="ECO:0000313" key="1">
    <source>
        <dbReference type="EMBL" id="KAF1925115.1"/>
    </source>
</evidence>
<reference evidence="1" key="1">
    <citation type="journal article" date="2020" name="Stud. Mycol.">
        <title>101 Dothideomycetes genomes: a test case for predicting lifestyles and emergence of pathogens.</title>
        <authorList>
            <person name="Haridas S."/>
            <person name="Albert R."/>
            <person name="Binder M."/>
            <person name="Bloem J."/>
            <person name="Labutti K."/>
            <person name="Salamov A."/>
            <person name="Andreopoulos B."/>
            <person name="Baker S."/>
            <person name="Barry K."/>
            <person name="Bills G."/>
            <person name="Bluhm B."/>
            <person name="Cannon C."/>
            <person name="Castanera R."/>
            <person name="Culley D."/>
            <person name="Daum C."/>
            <person name="Ezra D."/>
            <person name="Gonzalez J."/>
            <person name="Henrissat B."/>
            <person name="Kuo A."/>
            <person name="Liang C."/>
            <person name="Lipzen A."/>
            <person name="Lutzoni F."/>
            <person name="Magnuson J."/>
            <person name="Mondo S."/>
            <person name="Nolan M."/>
            <person name="Ohm R."/>
            <person name="Pangilinan J."/>
            <person name="Park H.-J."/>
            <person name="Ramirez L."/>
            <person name="Alfaro M."/>
            <person name="Sun H."/>
            <person name="Tritt A."/>
            <person name="Yoshinaga Y."/>
            <person name="Zwiers L.-H."/>
            <person name="Turgeon B."/>
            <person name="Goodwin S."/>
            <person name="Spatafora J."/>
            <person name="Crous P."/>
            <person name="Grigoriev I."/>
        </authorList>
    </citation>
    <scope>NUCLEOTIDE SEQUENCE</scope>
    <source>
        <strain evidence="1">CBS 183.55</strain>
    </source>
</reference>
<name>A0A6A5RA60_9PLEO</name>
<dbReference type="OrthoDB" id="62952at2759"/>
<accession>A0A6A5RA60</accession>
<dbReference type="RefSeq" id="XP_033445367.1">
    <property type="nucleotide sequence ID" value="XM_033598250.1"/>
</dbReference>
<sequence length="338" mass="37681">MASFFDFPPETRNSIYGLLLTNSTPCLDMLTASRLLHEEAAPYFYYNNDLAIDLTDASSPGASILPPIPDKCLSYSRVLTINLKLGYIRPCMQAQCLTGLASHCASLTILTLNFTSTASKIVSSTTDECVLDASHPFTLALQHILSSRASVRVNLNGVWFAPSLVDKLRSEGSLEVVTCESSTERAMHGQKTRDHMRDLGLDMQDLEDAGNLQPSAYDDIFSSMPSSLSSALSDLDSFSPTNYLGKDLEDVKDYEEGRESVAFTDEPMFDMVRLGEGSEEVLTKDEDFDDEEMEDIYDIEAIVDKLQKIAYQRLHEMDVSYMTNFAPNMLRKWTEESA</sequence>
<dbReference type="GeneID" id="54355917"/>
<organism evidence="1 2">
    <name type="scientific">Didymella exigua CBS 183.55</name>
    <dbReference type="NCBI Taxonomy" id="1150837"/>
    <lineage>
        <taxon>Eukaryota</taxon>
        <taxon>Fungi</taxon>
        <taxon>Dikarya</taxon>
        <taxon>Ascomycota</taxon>
        <taxon>Pezizomycotina</taxon>
        <taxon>Dothideomycetes</taxon>
        <taxon>Pleosporomycetidae</taxon>
        <taxon>Pleosporales</taxon>
        <taxon>Pleosporineae</taxon>
        <taxon>Didymellaceae</taxon>
        <taxon>Didymella</taxon>
    </lineage>
</organism>
<evidence type="ECO:0000313" key="2">
    <source>
        <dbReference type="Proteomes" id="UP000800082"/>
    </source>
</evidence>
<protein>
    <recommendedName>
        <fullName evidence="3">F-box domain-containing protein</fullName>
    </recommendedName>
</protein>
<gene>
    <name evidence="1" type="ORF">M421DRAFT_94936</name>
</gene>
<dbReference type="Proteomes" id="UP000800082">
    <property type="component" value="Unassembled WGS sequence"/>
</dbReference>
<keyword evidence="2" id="KW-1185">Reference proteome</keyword>
<proteinExistence type="predicted"/>
<dbReference type="AlphaFoldDB" id="A0A6A5RA60"/>
<dbReference type="EMBL" id="ML978987">
    <property type="protein sequence ID" value="KAF1925115.1"/>
    <property type="molecule type" value="Genomic_DNA"/>
</dbReference>